<keyword evidence="2" id="KW-1185">Reference proteome</keyword>
<evidence type="ECO:0000313" key="1">
    <source>
        <dbReference type="EMBL" id="PFG17221.1"/>
    </source>
</evidence>
<reference evidence="1 2" key="1">
    <citation type="submission" date="2017-10" db="EMBL/GenBank/DDBJ databases">
        <title>Sequencing the genomes of 1000 actinobacteria strains.</title>
        <authorList>
            <person name="Klenk H.-P."/>
        </authorList>
    </citation>
    <scope>NUCLEOTIDE SEQUENCE [LARGE SCALE GENOMIC DNA]</scope>
    <source>
        <strain evidence="1 2">DSM 15597</strain>
    </source>
</reference>
<sequence>MRTRLTGRQVYWRTVARHPLQWLAYLAKVARCRTLGHHWVPQGYGHVPGRACGRCGLWSMNLFRADS</sequence>
<protein>
    <submittedName>
        <fullName evidence="1">Uncharacterized protein</fullName>
    </submittedName>
</protein>
<dbReference type="AlphaFoldDB" id="A0A2A9CSR8"/>
<evidence type="ECO:0000313" key="2">
    <source>
        <dbReference type="Proteomes" id="UP000226079"/>
    </source>
</evidence>
<organism evidence="1 2">
    <name type="scientific">Propionicimonas paludicola</name>
    <dbReference type="NCBI Taxonomy" id="185243"/>
    <lineage>
        <taxon>Bacteria</taxon>
        <taxon>Bacillati</taxon>
        <taxon>Actinomycetota</taxon>
        <taxon>Actinomycetes</taxon>
        <taxon>Propionibacteriales</taxon>
        <taxon>Nocardioidaceae</taxon>
        <taxon>Propionicimonas</taxon>
    </lineage>
</organism>
<dbReference type="Proteomes" id="UP000226079">
    <property type="component" value="Unassembled WGS sequence"/>
</dbReference>
<name>A0A2A9CSR8_9ACTN</name>
<accession>A0A2A9CSR8</accession>
<comment type="caution">
    <text evidence="1">The sequence shown here is derived from an EMBL/GenBank/DDBJ whole genome shotgun (WGS) entry which is preliminary data.</text>
</comment>
<proteinExistence type="predicted"/>
<dbReference type="EMBL" id="PDJC01000001">
    <property type="protein sequence ID" value="PFG17221.1"/>
    <property type="molecule type" value="Genomic_DNA"/>
</dbReference>
<gene>
    <name evidence="1" type="ORF">ATK74_1784</name>
</gene>